<dbReference type="AlphaFoldDB" id="A0AAD4YM02"/>
<gene>
    <name evidence="1" type="ORF">L3X38_043181</name>
</gene>
<keyword evidence="2" id="KW-1185">Reference proteome</keyword>
<dbReference type="EMBL" id="JAJFAZ020000008">
    <property type="protein sequence ID" value="KAI5314005.1"/>
    <property type="molecule type" value="Genomic_DNA"/>
</dbReference>
<accession>A0AAD4YM02</accession>
<proteinExistence type="predicted"/>
<dbReference type="Proteomes" id="UP001054821">
    <property type="component" value="Chromosome 8"/>
</dbReference>
<comment type="caution">
    <text evidence="1">The sequence shown here is derived from an EMBL/GenBank/DDBJ whole genome shotgun (WGS) entry which is preliminary data.</text>
</comment>
<sequence>MEMMGSPLGVNLYVDYLSSAFDPIIEMVRLANAPATKEKMADVEGSASSPTETKAALEPIMVADEAKVEEGQVDPDPTFKTLTKEALISEVVTLNYCPTRDITYVVSDGEK</sequence>
<evidence type="ECO:0000313" key="2">
    <source>
        <dbReference type="Proteomes" id="UP001054821"/>
    </source>
</evidence>
<protein>
    <submittedName>
        <fullName evidence="1">Uncharacterized protein</fullName>
    </submittedName>
</protein>
<evidence type="ECO:0000313" key="1">
    <source>
        <dbReference type="EMBL" id="KAI5314005.1"/>
    </source>
</evidence>
<organism evidence="1 2">
    <name type="scientific">Prunus dulcis</name>
    <name type="common">Almond</name>
    <name type="synonym">Amygdalus dulcis</name>
    <dbReference type="NCBI Taxonomy" id="3755"/>
    <lineage>
        <taxon>Eukaryota</taxon>
        <taxon>Viridiplantae</taxon>
        <taxon>Streptophyta</taxon>
        <taxon>Embryophyta</taxon>
        <taxon>Tracheophyta</taxon>
        <taxon>Spermatophyta</taxon>
        <taxon>Magnoliopsida</taxon>
        <taxon>eudicotyledons</taxon>
        <taxon>Gunneridae</taxon>
        <taxon>Pentapetalae</taxon>
        <taxon>rosids</taxon>
        <taxon>fabids</taxon>
        <taxon>Rosales</taxon>
        <taxon>Rosaceae</taxon>
        <taxon>Amygdaloideae</taxon>
        <taxon>Amygdaleae</taxon>
        <taxon>Prunus</taxon>
    </lineage>
</organism>
<name>A0AAD4YM02_PRUDU</name>
<reference evidence="1 2" key="1">
    <citation type="journal article" date="2022" name="G3 (Bethesda)">
        <title>Whole-genome sequence and methylome profiling of the almond [Prunus dulcis (Mill.) D.A. Webb] cultivar 'Nonpareil'.</title>
        <authorList>
            <person name="D'Amico-Willman K.M."/>
            <person name="Ouma W.Z."/>
            <person name="Meulia T."/>
            <person name="Sideli G.M."/>
            <person name="Gradziel T.M."/>
            <person name="Fresnedo-Ramirez J."/>
        </authorList>
    </citation>
    <scope>NUCLEOTIDE SEQUENCE [LARGE SCALE GENOMIC DNA]</scope>
    <source>
        <strain evidence="1">Clone GOH B32 T37-40</strain>
    </source>
</reference>